<feature type="transmembrane region" description="Helical" evidence="1">
    <location>
        <begin position="212"/>
        <end position="232"/>
    </location>
</feature>
<dbReference type="EMBL" id="SNRX01000010">
    <property type="protein sequence ID" value="KAA6302078.1"/>
    <property type="molecule type" value="Genomic_DNA"/>
</dbReference>
<dbReference type="InterPro" id="IPR036938">
    <property type="entry name" value="PAP2/HPO_sf"/>
</dbReference>
<feature type="domain" description="Phosphatidic acid phosphatase type 2/haloperoxidase" evidence="2">
    <location>
        <begin position="67"/>
        <end position="183"/>
    </location>
</feature>
<proteinExistence type="predicted"/>
<gene>
    <name evidence="3" type="ORF">EZS26_001679</name>
</gene>
<reference evidence="3 4" key="1">
    <citation type="submission" date="2019-03" db="EMBL/GenBank/DDBJ databases">
        <title>Single cell metagenomics reveals metabolic interactions within the superorganism composed of flagellate Streblomastix strix and complex community of Bacteroidetes bacteria on its surface.</title>
        <authorList>
            <person name="Treitli S.C."/>
            <person name="Kolisko M."/>
            <person name="Husnik F."/>
            <person name="Keeling P."/>
            <person name="Hampl V."/>
        </authorList>
    </citation>
    <scope>NUCLEOTIDE SEQUENCE [LARGE SCALE GENOMIC DNA]</scope>
    <source>
        <strain evidence="3">St1</strain>
    </source>
</reference>
<feature type="transmembrane region" description="Helical" evidence="1">
    <location>
        <begin position="63"/>
        <end position="84"/>
    </location>
</feature>
<dbReference type="PANTHER" id="PTHR14969:SF13">
    <property type="entry name" value="AT30094P"/>
    <property type="match status" value="1"/>
</dbReference>
<name>A0A5M8P106_9BACT</name>
<accession>A0A5M8P106</accession>
<dbReference type="Pfam" id="PF01569">
    <property type="entry name" value="PAP2"/>
    <property type="match status" value="1"/>
</dbReference>
<dbReference type="CDD" id="cd03395">
    <property type="entry name" value="PAP2_like_4"/>
    <property type="match status" value="1"/>
</dbReference>
<evidence type="ECO:0000313" key="3">
    <source>
        <dbReference type="EMBL" id="KAA6302078.1"/>
    </source>
</evidence>
<protein>
    <recommendedName>
        <fullName evidence="2">Phosphatidic acid phosphatase type 2/haloperoxidase domain-containing protein</fullName>
    </recommendedName>
</protein>
<comment type="caution">
    <text evidence="3">The sequence shown here is derived from an EMBL/GenBank/DDBJ whole genome shotgun (WGS) entry which is preliminary data.</text>
</comment>
<evidence type="ECO:0000313" key="4">
    <source>
        <dbReference type="Proteomes" id="UP000324575"/>
    </source>
</evidence>
<sequence length="237" mass="27860">MYYLCAMLEQELHWERDLFFFLNGSDSPVLDRFFYLYSHKWIWIPFYCCCLFAFFYKKQWKEIVWMVLAITLLILVCDQISSGFCKPFFHRFRPTRHPDFMNLVDMVSGYKGGGKYGFPSSHAANAFGFATFAALVFKNRYWTITILLFALLNGYSRIYLGVHFISDVVVGTCIGIGSGFLVYWIYKTTRARFLYKGKIPTQPLYARKESNFLCWVYALMIAILFIFNNQLVNLITP</sequence>
<dbReference type="SUPFAM" id="SSF48317">
    <property type="entry name" value="Acid phosphatase/Vanadium-dependent haloperoxidase"/>
    <property type="match status" value="1"/>
</dbReference>
<evidence type="ECO:0000256" key="1">
    <source>
        <dbReference type="SAM" id="Phobius"/>
    </source>
</evidence>
<dbReference type="PANTHER" id="PTHR14969">
    <property type="entry name" value="SPHINGOSINE-1-PHOSPHATE PHOSPHOHYDROLASE"/>
    <property type="match status" value="1"/>
</dbReference>
<organism evidence="3 4">
    <name type="scientific">Candidatus Ordinivivax streblomastigis</name>
    <dbReference type="NCBI Taxonomy" id="2540710"/>
    <lineage>
        <taxon>Bacteria</taxon>
        <taxon>Pseudomonadati</taxon>
        <taxon>Bacteroidota</taxon>
        <taxon>Bacteroidia</taxon>
        <taxon>Bacteroidales</taxon>
        <taxon>Candidatus Ordinivivax</taxon>
    </lineage>
</organism>
<evidence type="ECO:0000259" key="2">
    <source>
        <dbReference type="SMART" id="SM00014"/>
    </source>
</evidence>
<feature type="transmembrane region" description="Helical" evidence="1">
    <location>
        <begin position="168"/>
        <end position="186"/>
    </location>
</feature>
<keyword evidence="1" id="KW-0812">Transmembrane</keyword>
<keyword evidence="1" id="KW-0472">Membrane</keyword>
<dbReference type="InterPro" id="IPR000326">
    <property type="entry name" value="PAP2/HPO"/>
</dbReference>
<keyword evidence="1" id="KW-1133">Transmembrane helix</keyword>
<feature type="transmembrane region" description="Helical" evidence="1">
    <location>
        <begin position="34"/>
        <end position="56"/>
    </location>
</feature>
<dbReference type="AlphaFoldDB" id="A0A5M8P106"/>
<dbReference type="Gene3D" id="1.20.144.10">
    <property type="entry name" value="Phosphatidic acid phosphatase type 2/haloperoxidase"/>
    <property type="match status" value="1"/>
</dbReference>
<dbReference type="Proteomes" id="UP000324575">
    <property type="component" value="Unassembled WGS sequence"/>
</dbReference>
<dbReference type="SMART" id="SM00014">
    <property type="entry name" value="acidPPc"/>
    <property type="match status" value="1"/>
</dbReference>
<feature type="transmembrane region" description="Helical" evidence="1">
    <location>
        <begin position="144"/>
        <end position="162"/>
    </location>
</feature>
<feature type="transmembrane region" description="Helical" evidence="1">
    <location>
        <begin position="116"/>
        <end position="137"/>
    </location>
</feature>